<dbReference type="Pfam" id="PF03727">
    <property type="entry name" value="Hexokinase_2"/>
    <property type="match status" value="1"/>
</dbReference>
<keyword evidence="16" id="KW-1185">Reference proteome</keyword>
<dbReference type="EC" id="2.7.1.-" evidence="11"/>
<dbReference type="GO" id="GO:0005524">
    <property type="term" value="F:ATP binding"/>
    <property type="evidence" value="ECO:0007669"/>
    <property type="project" value="UniProtKB-UniRule"/>
</dbReference>
<dbReference type="GO" id="GO:0004340">
    <property type="term" value="F:glucokinase activity"/>
    <property type="evidence" value="ECO:0007669"/>
    <property type="project" value="TreeGrafter"/>
</dbReference>
<keyword evidence="6 11" id="KW-0418">Kinase</keyword>
<comment type="caution">
    <text evidence="15">The sequence shown here is derived from an EMBL/GenBank/DDBJ whole genome shotgun (WGS) entry which is preliminary data.</text>
</comment>
<evidence type="ECO:0000256" key="9">
    <source>
        <dbReference type="ARBA" id="ARBA00044613"/>
    </source>
</evidence>
<dbReference type="EMBL" id="JBGBPQ010000002">
    <property type="protein sequence ID" value="KAL1527759.1"/>
    <property type="molecule type" value="Genomic_DNA"/>
</dbReference>
<evidence type="ECO:0000313" key="16">
    <source>
        <dbReference type="Proteomes" id="UP001515480"/>
    </source>
</evidence>
<reference evidence="15 16" key="1">
    <citation type="journal article" date="2024" name="Science">
        <title>Giant polyketide synthase enzymes in the biosynthesis of giant marine polyether toxins.</title>
        <authorList>
            <person name="Fallon T.R."/>
            <person name="Shende V.V."/>
            <person name="Wierzbicki I.H."/>
            <person name="Pendleton A.L."/>
            <person name="Watervoot N.F."/>
            <person name="Auber R.P."/>
            <person name="Gonzalez D.J."/>
            <person name="Wisecaver J.H."/>
            <person name="Moore B.S."/>
        </authorList>
    </citation>
    <scope>NUCLEOTIDE SEQUENCE [LARGE SCALE GENOMIC DNA]</scope>
    <source>
        <strain evidence="15 16">12B1</strain>
    </source>
</reference>
<evidence type="ECO:0000256" key="7">
    <source>
        <dbReference type="ARBA" id="ARBA00022840"/>
    </source>
</evidence>
<dbReference type="GO" id="GO:0005536">
    <property type="term" value="F:D-glucose binding"/>
    <property type="evidence" value="ECO:0007669"/>
    <property type="project" value="InterPro"/>
</dbReference>
<evidence type="ECO:0000256" key="6">
    <source>
        <dbReference type="ARBA" id="ARBA00022777"/>
    </source>
</evidence>
<keyword evidence="7 11" id="KW-0067">ATP-binding</keyword>
<keyword evidence="12" id="KW-0732">Signal</keyword>
<dbReference type="GO" id="GO:0005739">
    <property type="term" value="C:mitochondrion"/>
    <property type="evidence" value="ECO:0007669"/>
    <property type="project" value="TreeGrafter"/>
</dbReference>
<dbReference type="PANTHER" id="PTHR19443:SF16">
    <property type="entry name" value="HEXOKINASE TYPE 1-RELATED"/>
    <property type="match status" value="1"/>
</dbReference>
<evidence type="ECO:0000256" key="12">
    <source>
        <dbReference type="SAM" id="SignalP"/>
    </source>
</evidence>
<evidence type="ECO:0000256" key="1">
    <source>
        <dbReference type="ARBA" id="ARBA00004888"/>
    </source>
</evidence>
<evidence type="ECO:0000256" key="8">
    <source>
        <dbReference type="ARBA" id="ARBA00023152"/>
    </source>
</evidence>
<dbReference type="GO" id="GO:0006096">
    <property type="term" value="P:glycolytic process"/>
    <property type="evidence" value="ECO:0007669"/>
    <property type="project" value="UniProtKB-KW"/>
</dbReference>
<dbReference type="Gene3D" id="3.40.367.20">
    <property type="match status" value="1"/>
</dbReference>
<dbReference type="Gene3D" id="3.30.420.40">
    <property type="match status" value="1"/>
</dbReference>
<dbReference type="SUPFAM" id="SSF53067">
    <property type="entry name" value="Actin-like ATPase domain"/>
    <property type="match status" value="2"/>
</dbReference>
<feature type="domain" description="Hexokinase C-terminal" evidence="14">
    <location>
        <begin position="266"/>
        <end position="500"/>
    </location>
</feature>
<comment type="pathway">
    <text evidence="1">Carbohydrate degradation; glycolysis; D-glyceraldehyde 3-phosphate and glycerone phosphate from D-glucose: step 1/4.</text>
</comment>
<dbReference type="GO" id="GO:0005829">
    <property type="term" value="C:cytosol"/>
    <property type="evidence" value="ECO:0007669"/>
    <property type="project" value="TreeGrafter"/>
</dbReference>
<evidence type="ECO:0000256" key="11">
    <source>
        <dbReference type="RuleBase" id="RU362007"/>
    </source>
</evidence>
<evidence type="ECO:0000313" key="15">
    <source>
        <dbReference type="EMBL" id="KAL1527759.1"/>
    </source>
</evidence>
<comment type="catalytic activity">
    <reaction evidence="9">
        <text>a D-hexose + ATP = a D-hexose 6-phosphate + ADP + H(+)</text>
        <dbReference type="Rhea" id="RHEA:22740"/>
        <dbReference type="ChEBI" id="CHEBI:4194"/>
        <dbReference type="ChEBI" id="CHEBI:15378"/>
        <dbReference type="ChEBI" id="CHEBI:30616"/>
        <dbReference type="ChEBI" id="CHEBI:229467"/>
        <dbReference type="ChEBI" id="CHEBI:456216"/>
        <dbReference type="EC" id="2.7.1.1"/>
    </reaction>
    <physiologicalReaction direction="left-to-right" evidence="9">
        <dbReference type="Rhea" id="RHEA:22741"/>
    </physiologicalReaction>
</comment>
<dbReference type="CDD" id="cd24018">
    <property type="entry name" value="ASKHA_NBD_HK_fungi"/>
    <property type="match status" value="1"/>
</dbReference>
<evidence type="ECO:0000259" key="14">
    <source>
        <dbReference type="Pfam" id="PF03727"/>
    </source>
</evidence>
<dbReference type="Pfam" id="PF00349">
    <property type="entry name" value="Hexokinase_1"/>
    <property type="match status" value="1"/>
</dbReference>
<protein>
    <recommendedName>
        <fullName evidence="11">Phosphotransferase</fullName>
        <ecNumber evidence="11">2.7.1.-</ecNumber>
    </recommendedName>
</protein>
<dbReference type="AlphaFoldDB" id="A0AB34JZI5"/>
<dbReference type="Proteomes" id="UP001515480">
    <property type="component" value="Unassembled WGS sequence"/>
</dbReference>
<gene>
    <name evidence="15" type="ORF">AB1Y20_009144</name>
</gene>
<evidence type="ECO:0000256" key="3">
    <source>
        <dbReference type="ARBA" id="ARBA00009225"/>
    </source>
</evidence>
<dbReference type="InterPro" id="IPR001312">
    <property type="entry name" value="Hexokinase"/>
</dbReference>
<sequence>MWARAARLAAAGSLGAVMARATSCAALGTTQNVTFDERAPEHWIEVSQRKLADSLADWTTMEYESSLAALRAAYRFPAGVMLALKSHFLSEASLGLAGQPSSLRMLPSFVNQRVTGNEAGHFYALDLGGTNFRVLRVPLEGGGVVGPIKSARFEVPKAIKEGTREELFGFLADSVATFLAKECGGNIEGDLGFTFSFPITQSAINEGKLIVWNKGFSAKDCVGADVVQPLQEAFFARGMNLKVKALANDTVGTMEAAAYSRPNTAMGVIIGTGTNAAYIEKTANVGKWRGAPCEEMVINTEWGNLDMRRFMNKFDMRVDSISDEPGAQTFEKMISGMYLGELFRLTITDPQVSGGFSSACKAALGSAFAEKSSLPTKLMSTIEGDTSPNLSATQKALAEKGVVRTTLRDRVLLREACVCISTRAARLSAVGIGSLLEMVPESSEGCTIAVDGTVFECYPYFKERMEAGLEELLGEQRARSIQLVLAKDGSGLGAAIIAAIAKSP</sequence>
<accession>A0AB34JZI5</accession>
<evidence type="ECO:0000256" key="2">
    <source>
        <dbReference type="ARBA" id="ARBA00005028"/>
    </source>
</evidence>
<feature type="chain" id="PRO_5044349098" description="Phosphotransferase" evidence="12">
    <location>
        <begin position="22"/>
        <end position="504"/>
    </location>
</feature>
<dbReference type="PRINTS" id="PR00475">
    <property type="entry name" value="HEXOKINASE"/>
</dbReference>
<keyword evidence="8 11" id="KW-0324">Glycolysis</keyword>
<dbReference type="PROSITE" id="PS51748">
    <property type="entry name" value="HEXOKINASE_2"/>
    <property type="match status" value="1"/>
</dbReference>
<comment type="catalytic activity">
    <reaction evidence="10">
        <text>D-fructose + ATP = D-fructose 6-phosphate + ADP + H(+)</text>
        <dbReference type="Rhea" id="RHEA:16125"/>
        <dbReference type="ChEBI" id="CHEBI:15378"/>
        <dbReference type="ChEBI" id="CHEBI:30616"/>
        <dbReference type="ChEBI" id="CHEBI:37721"/>
        <dbReference type="ChEBI" id="CHEBI:61527"/>
        <dbReference type="ChEBI" id="CHEBI:456216"/>
        <dbReference type="EC" id="2.7.1.1"/>
    </reaction>
    <physiologicalReaction direction="left-to-right" evidence="10">
        <dbReference type="Rhea" id="RHEA:16126"/>
    </physiologicalReaction>
</comment>
<dbReference type="GO" id="GO:0008865">
    <property type="term" value="F:fructokinase activity"/>
    <property type="evidence" value="ECO:0007669"/>
    <property type="project" value="TreeGrafter"/>
</dbReference>
<comment type="similarity">
    <text evidence="3 11">Belongs to the hexokinase family.</text>
</comment>
<dbReference type="InterPro" id="IPR022672">
    <property type="entry name" value="Hexokinase_N"/>
</dbReference>
<name>A0AB34JZI5_PRYPA</name>
<dbReference type="InterPro" id="IPR022673">
    <property type="entry name" value="Hexokinase_C"/>
</dbReference>
<comment type="pathway">
    <text evidence="2">Carbohydrate metabolism; hexose metabolism.</text>
</comment>
<evidence type="ECO:0000256" key="4">
    <source>
        <dbReference type="ARBA" id="ARBA00022679"/>
    </source>
</evidence>
<dbReference type="GO" id="GO:0001678">
    <property type="term" value="P:intracellular glucose homeostasis"/>
    <property type="evidence" value="ECO:0007669"/>
    <property type="project" value="InterPro"/>
</dbReference>
<evidence type="ECO:0000256" key="5">
    <source>
        <dbReference type="ARBA" id="ARBA00022741"/>
    </source>
</evidence>
<evidence type="ECO:0000256" key="10">
    <source>
        <dbReference type="ARBA" id="ARBA00047905"/>
    </source>
</evidence>
<feature type="signal peptide" evidence="12">
    <location>
        <begin position="1"/>
        <end position="21"/>
    </location>
</feature>
<dbReference type="PANTHER" id="PTHR19443">
    <property type="entry name" value="HEXOKINASE"/>
    <property type="match status" value="1"/>
</dbReference>
<proteinExistence type="inferred from homology"/>
<dbReference type="GO" id="GO:0006006">
    <property type="term" value="P:glucose metabolic process"/>
    <property type="evidence" value="ECO:0007669"/>
    <property type="project" value="TreeGrafter"/>
</dbReference>
<keyword evidence="4 11" id="KW-0808">Transferase</keyword>
<feature type="domain" description="Hexokinase N-terminal" evidence="13">
    <location>
        <begin position="72"/>
        <end position="259"/>
    </location>
</feature>
<keyword evidence="5 11" id="KW-0547">Nucleotide-binding</keyword>
<dbReference type="InterPro" id="IPR043129">
    <property type="entry name" value="ATPase_NBD"/>
</dbReference>
<evidence type="ECO:0000259" key="13">
    <source>
        <dbReference type="Pfam" id="PF00349"/>
    </source>
</evidence>
<organism evidence="15 16">
    <name type="scientific">Prymnesium parvum</name>
    <name type="common">Toxic golden alga</name>
    <dbReference type="NCBI Taxonomy" id="97485"/>
    <lineage>
        <taxon>Eukaryota</taxon>
        <taxon>Haptista</taxon>
        <taxon>Haptophyta</taxon>
        <taxon>Prymnesiophyceae</taxon>
        <taxon>Prymnesiales</taxon>
        <taxon>Prymnesiaceae</taxon>
        <taxon>Prymnesium</taxon>
    </lineage>
</organism>